<dbReference type="EMBL" id="FJOG01000067">
    <property type="protein sequence ID" value="CZR69239.1"/>
    <property type="molecule type" value="Genomic_DNA"/>
</dbReference>
<reference evidence="2 3" key="1">
    <citation type="submission" date="2016-03" db="EMBL/GenBank/DDBJ databases">
        <authorList>
            <person name="Ploux O."/>
        </authorList>
    </citation>
    <scope>NUCLEOTIDE SEQUENCE [LARGE SCALE GENOMIC DNA]</scope>
    <source>
        <strain evidence="2 3">UAMH 11012</strain>
    </source>
</reference>
<dbReference type="PANTHER" id="PTHR35340:SF5">
    <property type="entry name" value="ASST-DOMAIN-CONTAINING PROTEIN"/>
    <property type="match status" value="1"/>
</dbReference>
<keyword evidence="3" id="KW-1185">Reference proteome</keyword>
<proteinExistence type="predicted"/>
<dbReference type="STRING" id="576137.A0A1L7XW69"/>
<dbReference type="InterPro" id="IPR053143">
    <property type="entry name" value="Arylsulfate_ST"/>
</dbReference>
<dbReference type="AlphaFoldDB" id="A0A1L7XW69"/>
<name>A0A1L7XW69_9HELO</name>
<sequence>MRFTFIFTLLVAAASYCRADKDVFHNDQAFDAAAYGVYPVQHYRSTDLVSPRVNVLQSSSECDSSLYTLLTPRGSSTSESTGVILDHNGNLIWTSAWGGQQIYNLLVQEYKGQSYLTFWAGNDAVGGHGAGFYYMLDKHYNLFLEIGAAGGLDGDLHDFRLTENGTALITVYQVINKDLSELGKPFVGEIWDCLIQEVNIETGELIFQWRASDHYKVSDTLRDIGGDGGIGRAFDFFHMNSIAKDLKGNYLTSSRYMHSLTYINGTDGEIIWIIGGKRNMFEDLSNGHATNFAYQHDARWSKENTEVTMFDNGVDDLHPNIADTRGLRLELDQDKMTAKVVAEYKNPHHIHGISQGSFQTLENGNSFMGYGNTAAFTEYSHNGTVLCDTHFGAESRFGAGEVQSYRVYKYSWHAWPETNPDVAIAENDDGEWTFLVSWNGATEVREWVLQGADEAESDEWVDLERILKTEFETEFEIHTSYPRYMRVLALDSTFRILGVGGLLDLTLEKVIEDSIVNSTSSGNDINHLTQAWSLPPLRIEEGDTWWLKIMLGFCTFTGLCVGLREAKVVWRTRRRFRRGSIAFQHIDPAILHA</sequence>
<feature type="signal peptide" evidence="1">
    <location>
        <begin position="1"/>
        <end position="19"/>
    </location>
</feature>
<dbReference type="PANTHER" id="PTHR35340">
    <property type="entry name" value="PQQ ENZYME REPEAT PROTEIN-RELATED"/>
    <property type="match status" value="1"/>
</dbReference>
<feature type="chain" id="PRO_5012273287" description="Arylsulfotransferase" evidence="1">
    <location>
        <begin position="20"/>
        <end position="593"/>
    </location>
</feature>
<protein>
    <recommendedName>
        <fullName evidence="4">Arylsulfotransferase</fullName>
    </recommendedName>
</protein>
<accession>A0A1L7XW69</accession>
<dbReference type="Proteomes" id="UP000184330">
    <property type="component" value="Unassembled WGS sequence"/>
</dbReference>
<evidence type="ECO:0008006" key="4">
    <source>
        <dbReference type="Google" id="ProtNLM"/>
    </source>
</evidence>
<dbReference type="Pfam" id="PF14269">
    <property type="entry name" value="Arylsulfotran_2"/>
    <property type="match status" value="1"/>
</dbReference>
<keyword evidence="1" id="KW-0732">Signal</keyword>
<dbReference type="InterPro" id="IPR039535">
    <property type="entry name" value="ASST-like"/>
</dbReference>
<gene>
    <name evidence="2" type="ORF">PAC_19139</name>
</gene>
<organism evidence="2 3">
    <name type="scientific">Phialocephala subalpina</name>
    <dbReference type="NCBI Taxonomy" id="576137"/>
    <lineage>
        <taxon>Eukaryota</taxon>
        <taxon>Fungi</taxon>
        <taxon>Dikarya</taxon>
        <taxon>Ascomycota</taxon>
        <taxon>Pezizomycotina</taxon>
        <taxon>Leotiomycetes</taxon>
        <taxon>Helotiales</taxon>
        <taxon>Mollisiaceae</taxon>
        <taxon>Phialocephala</taxon>
        <taxon>Phialocephala fortinii species complex</taxon>
    </lineage>
</organism>
<evidence type="ECO:0000313" key="3">
    <source>
        <dbReference type="Proteomes" id="UP000184330"/>
    </source>
</evidence>
<evidence type="ECO:0000313" key="2">
    <source>
        <dbReference type="EMBL" id="CZR69239.1"/>
    </source>
</evidence>
<evidence type="ECO:0000256" key="1">
    <source>
        <dbReference type="SAM" id="SignalP"/>
    </source>
</evidence>
<dbReference type="OrthoDB" id="5427350at2759"/>